<feature type="region of interest" description="Disordered" evidence="7">
    <location>
        <begin position="14"/>
        <end position="83"/>
    </location>
</feature>
<dbReference type="EMBL" id="OZ004259">
    <property type="protein sequence ID" value="CAK7916365.1"/>
    <property type="molecule type" value="Genomic_DNA"/>
</dbReference>
<feature type="compositionally biased region" description="Polar residues" evidence="7">
    <location>
        <begin position="645"/>
        <end position="655"/>
    </location>
</feature>
<keyword evidence="2" id="KW-0808">Transferase</keyword>
<dbReference type="PROSITE" id="PS00107">
    <property type="entry name" value="PROTEIN_KINASE_ATP"/>
    <property type="match status" value="1"/>
</dbReference>
<dbReference type="PANTHER" id="PTHR24058:SF17">
    <property type="entry name" value="HOMEODOMAIN INTERACTING PROTEIN KINASE, ISOFORM D"/>
    <property type="match status" value="1"/>
</dbReference>
<feature type="domain" description="Protein kinase" evidence="8">
    <location>
        <begin position="403"/>
        <end position="792"/>
    </location>
</feature>
<keyword evidence="4 9" id="KW-0418">Kinase</keyword>
<feature type="compositionally biased region" description="Low complexity" evidence="7">
    <location>
        <begin position="33"/>
        <end position="50"/>
    </location>
</feature>
<evidence type="ECO:0000256" key="1">
    <source>
        <dbReference type="ARBA" id="ARBA00022527"/>
    </source>
</evidence>
<dbReference type="PROSITE" id="PS50011">
    <property type="entry name" value="PROTEIN_KINASE_DOM"/>
    <property type="match status" value="1"/>
</dbReference>
<dbReference type="InterPro" id="IPR017441">
    <property type="entry name" value="Protein_kinase_ATP_BS"/>
</dbReference>
<feature type="compositionally biased region" description="Low complexity" evidence="7">
    <location>
        <begin position="57"/>
        <end position="75"/>
    </location>
</feature>
<sequence length="811" mass="88713">MSYNYNSNRHNSIGGNWHLSSNGGFVQDLPSDQQGQPQQQQQQQQQQPPGFRNPWFSAPSTAAGSGSSALSQSPTKGPPSLNPLLAQTAASRRLSFANQLPTTYETEQQQQQIAQGHRGSIVPPFIHPPTRADNPFNYYTSQEVSLGGGPGGAGAGVGGDRRMSAAAVGTYGGVGAFNYLKAAPVNVQIPPGTAAQGYQSSAQQQHLQHQLSHQQMQLGGAQTYRRSSVAVGAYQPSWERGGYYTNNNTAGSQYWGDNSGQEGGRGPQTGPIGTSGTPVSAPGSGGAGSNLPGSGAGVTRKTPRARRINSRFDLRPKPNSHPKYRRCSINSIHISPVNALSVYITESYAICQPKRFQYSKSTNPKRVLTKPSEPKFNNGFDNEDSDYILYVNDILGTEEGRKYIVLDLLGCGTFGQVVKCQNLSNQSLVAVKVIKSKPAYMNQSLTEVRLLEFLNVNSSGKSFIRLLDTFMHKEHLCLVFELLASNLYELIKQNQFQGLNMRLVKLLTRQLLESLSQLKGFQMIHCDLKPENILLCQPDKPDIKVIDFGSACFTRQTSYTYIQSRFYRSPEVILGLPYTESIDMWSLGCIVGELFLGLPMFPGNSEYNQIWKIVDMLGLPPRHMIEVGRNASNFFAKEGNLGTTASGNATGDLNTSGGSSSSSGPGSSLTSPSPIGGPASGDTGHGVSGGTQPVSRPTYRIRSMDEYLAHVNGNRNKSEPEKTEKPNKMYFKQKLLKDIILNYKLPSKKMTPSMIEREWEERYLLIDFLSKVLNMNPLERLTPQEALKHPFVNETAKPNPGFTAGNGKLYK</sequence>
<evidence type="ECO:0000256" key="5">
    <source>
        <dbReference type="ARBA" id="ARBA00022840"/>
    </source>
</evidence>
<dbReference type="Pfam" id="PF00069">
    <property type="entry name" value="Pkinase"/>
    <property type="match status" value="1"/>
</dbReference>
<protein>
    <submittedName>
        <fullName evidence="9">Dual specificity protein kinase Yak1p</fullName>
    </submittedName>
</protein>
<evidence type="ECO:0000259" key="8">
    <source>
        <dbReference type="PROSITE" id="PS50011"/>
    </source>
</evidence>
<evidence type="ECO:0000256" key="3">
    <source>
        <dbReference type="ARBA" id="ARBA00022741"/>
    </source>
</evidence>
<proteinExistence type="predicted"/>
<feature type="binding site" evidence="6">
    <location>
        <position position="432"/>
    </location>
    <ligand>
        <name>ATP</name>
        <dbReference type="ChEBI" id="CHEBI:30616"/>
    </ligand>
</feature>
<dbReference type="GO" id="GO:0016301">
    <property type="term" value="F:kinase activity"/>
    <property type="evidence" value="ECO:0007669"/>
    <property type="project" value="UniProtKB-KW"/>
</dbReference>
<dbReference type="Proteomes" id="UP001497600">
    <property type="component" value="Chromosome G"/>
</dbReference>
<evidence type="ECO:0000256" key="2">
    <source>
        <dbReference type="ARBA" id="ARBA00022679"/>
    </source>
</evidence>
<organism evidence="9 10">
    <name type="scientific">[Candida] anglica</name>
    <dbReference type="NCBI Taxonomy" id="148631"/>
    <lineage>
        <taxon>Eukaryota</taxon>
        <taxon>Fungi</taxon>
        <taxon>Dikarya</taxon>
        <taxon>Ascomycota</taxon>
        <taxon>Saccharomycotina</taxon>
        <taxon>Pichiomycetes</taxon>
        <taxon>Debaryomycetaceae</taxon>
        <taxon>Kurtzmaniella</taxon>
    </lineage>
</organism>
<dbReference type="InterPro" id="IPR050494">
    <property type="entry name" value="Ser_Thr_dual-spec_kinase"/>
</dbReference>
<reference evidence="9 10" key="1">
    <citation type="submission" date="2024-01" db="EMBL/GenBank/DDBJ databases">
        <authorList>
            <consortium name="Genoscope - CEA"/>
            <person name="William W."/>
        </authorList>
    </citation>
    <scope>NUCLEOTIDE SEQUENCE [LARGE SCALE GENOMIC DNA]</scope>
    <source>
        <strain evidence="9 10">29B2s-10</strain>
    </source>
</reference>
<dbReference type="InterPro" id="IPR008271">
    <property type="entry name" value="Ser/Thr_kinase_AS"/>
</dbReference>
<feature type="compositionally biased region" description="Low complexity" evidence="7">
    <location>
        <begin position="656"/>
        <end position="677"/>
    </location>
</feature>
<keyword evidence="3 6" id="KW-0547">Nucleotide-binding</keyword>
<name>A0ABP0EIJ0_9ASCO</name>
<dbReference type="InterPro" id="IPR000719">
    <property type="entry name" value="Prot_kinase_dom"/>
</dbReference>
<evidence type="ECO:0000256" key="7">
    <source>
        <dbReference type="SAM" id="MobiDB-lite"/>
    </source>
</evidence>
<evidence type="ECO:0000256" key="4">
    <source>
        <dbReference type="ARBA" id="ARBA00022777"/>
    </source>
</evidence>
<feature type="region of interest" description="Disordered" evidence="7">
    <location>
        <begin position="645"/>
        <end position="699"/>
    </location>
</feature>
<feature type="region of interest" description="Disordered" evidence="7">
    <location>
        <begin position="103"/>
        <end position="129"/>
    </location>
</feature>
<dbReference type="SMART" id="SM00220">
    <property type="entry name" value="S_TKc"/>
    <property type="match status" value="1"/>
</dbReference>
<evidence type="ECO:0000313" key="10">
    <source>
        <dbReference type="Proteomes" id="UP001497600"/>
    </source>
</evidence>
<evidence type="ECO:0000313" key="9">
    <source>
        <dbReference type="EMBL" id="CAK7916365.1"/>
    </source>
</evidence>
<dbReference type="Gene3D" id="3.30.200.20">
    <property type="entry name" value="Phosphorylase Kinase, domain 1"/>
    <property type="match status" value="1"/>
</dbReference>
<keyword evidence="1" id="KW-0723">Serine/threonine-protein kinase</keyword>
<keyword evidence="10" id="KW-1185">Reference proteome</keyword>
<feature type="compositionally biased region" description="Polar residues" evidence="7">
    <location>
        <begin position="14"/>
        <end position="24"/>
    </location>
</feature>
<evidence type="ECO:0000256" key="6">
    <source>
        <dbReference type="PROSITE-ProRule" id="PRU10141"/>
    </source>
</evidence>
<dbReference type="InterPro" id="IPR011009">
    <property type="entry name" value="Kinase-like_dom_sf"/>
</dbReference>
<dbReference type="PANTHER" id="PTHR24058">
    <property type="entry name" value="DUAL SPECIFICITY PROTEIN KINASE"/>
    <property type="match status" value="1"/>
</dbReference>
<feature type="region of interest" description="Disordered" evidence="7">
    <location>
        <begin position="252"/>
        <end position="322"/>
    </location>
</feature>
<gene>
    <name evidence="9" type="primary">YAK1</name>
    <name evidence="9" type="ORF">CAAN4_G03488</name>
</gene>
<dbReference type="Gene3D" id="1.10.510.10">
    <property type="entry name" value="Transferase(Phosphotransferase) domain 1"/>
    <property type="match status" value="1"/>
</dbReference>
<accession>A0ABP0EIJ0</accession>
<keyword evidence="5 6" id="KW-0067">ATP-binding</keyword>
<dbReference type="PROSITE" id="PS00108">
    <property type="entry name" value="PROTEIN_KINASE_ST"/>
    <property type="match status" value="1"/>
</dbReference>
<dbReference type="SUPFAM" id="SSF56112">
    <property type="entry name" value="Protein kinase-like (PK-like)"/>
    <property type="match status" value="1"/>
</dbReference>